<dbReference type="InterPro" id="IPR003788">
    <property type="entry name" value="NDUFAF7"/>
</dbReference>
<dbReference type="InterPro" id="IPR038375">
    <property type="entry name" value="NDUFAF7_sf"/>
</dbReference>
<proteinExistence type="predicted"/>
<keyword evidence="2 3" id="KW-0808">Transferase</keyword>
<keyword evidence="4" id="KW-1185">Reference proteome</keyword>
<dbReference type="Pfam" id="PF02636">
    <property type="entry name" value="Methyltransf_28"/>
    <property type="match status" value="1"/>
</dbReference>
<dbReference type="EC" id="2.1.1.-" evidence="3"/>
<evidence type="ECO:0000313" key="3">
    <source>
        <dbReference type="EMBL" id="MCP1337479.1"/>
    </source>
</evidence>
<dbReference type="PANTHER" id="PTHR12049:SF7">
    <property type="entry name" value="PROTEIN ARGININE METHYLTRANSFERASE NDUFAF7, MITOCHONDRIAL"/>
    <property type="match status" value="1"/>
</dbReference>
<protein>
    <submittedName>
        <fullName evidence="3">SAM-dependent methyltransferase</fullName>
        <ecNumber evidence="3">2.1.1.-</ecNumber>
    </submittedName>
</protein>
<dbReference type="Gene3D" id="3.40.50.12710">
    <property type="match status" value="1"/>
</dbReference>
<evidence type="ECO:0000256" key="1">
    <source>
        <dbReference type="ARBA" id="ARBA00022603"/>
    </source>
</evidence>
<dbReference type="RefSeq" id="WP_269333444.1">
    <property type="nucleotide sequence ID" value="NZ_JAMZFT010000003.1"/>
</dbReference>
<dbReference type="GO" id="GO:0032259">
    <property type="term" value="P:methylation"/>
    <property type="evidence" value="ECO:0007669"/>
    <property type="project" value="UniProtKB-KW"/>
</dbReference>
<dbReference type="SUPFAM" id="SSF53335">
    <property type="entry name" value="S-adenosyl-L-methionine-dependent methyltransferases"/>
    <property type="match status" value="1"/>
</dbReference>
<accession>A0A9J6PLG5</accession>
<name>A0A9J6PLG5_9PROT</name>
<reference evidence="3" key="1">
    <citation type="submission" date="2022-06" db="EMBL/GenBank/DDBJ databases">
        <title>Isolation and Genomics of Futiania mangrovii gen. nov., sp. nov., a Rare and Metabolically-versatile member in the Class Alphaproteobacteria.</title>
        <authorList>
            <person name="Liu L."/>
            <person name="Huang W.-C."/>
            <person name="Pan J."/>
            <person name="Li J."/>
            <person name="Huang Y."/>
            <person name="Du H."/>
            <person name="Liu Y."/>
            <person name="Li M."/>
        </authorList>
    </citation>
    <scope>NUCLEOTIDE SEQUENCE</scope>
    <source>
        <strain evidence="3">FT118</strain>
    </source>
</reference>
<keyword evidence="1 3" id="KW-0489">Methyltransferase</keyword>
<dbReference type="PANTHER" id="PTHR12049">
    <property type="entry name" value="PROTEIN ARGININE METHYLTRANSFERASE NDUFAF7, MITOCHONDRIAL"/>
    <property type="match status" value="1"/>
</dbReference>
<comment type="caution">
    <text evidence="3">The sequence shown here is derived from an EMBL/GenBank/DDBJ whole genome shotgun (WGS) entry which is preliminary data.</text>
</comment>
<evidence type="ECO:0000256" key="2">
    <source>
        <dbReference type="ARBA" id="ARBA00022679"/>
    </source>
</evidence>
<dbReference type="GO" id="GO:0035243">
    <property type="term" value="F:protein-arginine omega-N symmetric methyltransferase activity"/>
    <property type="evidence" value="ECO:0007669"/>
    <property type="project" value="TreeGrafter"/>
</dbReference>
<organism evidence="3 4">
    <name type="scientific">Futiania mangrovi</name>
    <dbReference type="NCBI Taxonomy" id="2959716"/>
    <lineage>
        <taxon>Bacteria</taxon>
        <taxon>Pseudomonadati</taxon>
        <taxon>Pseudomonadota</taxon>
        <taxon>Alphaproteobacteria</taxon>
        <taxon>Futianiales</taxon>
        <taxon>Futianiaceae</taxon>
        <taxon>Futiania</taxon>
    </lineage>
</organism>
<dbReference type="AlphaFoldDB" id="A0A9J6PLG5"/>
<sequence>MTRAATAVPALHDRIAAEIAADGPMPLARYMARALLDPRGGYYTTAEPFGARGDFITAPEISQVFGEVMALWLAQCWLDQGAPAAPLLVEPGPGRGTLMADALRALKAVPPLREGLRVRLVEASPRLCTVQEATLAPLAAGIDLGWAETLDAALDAGGGPLLLLANEFLDALPIRQFRREGDRWHEVLVGLAPNGALAPVLAPDPVPESAVRAPGTAPLPAAGGAVVERCPAAEAAVAAIAARIAAGGGAALLVDYGYGERPGRATFRAYRGHDHADPFAAPGTADLTASVDFAALAETARAAGAAAFGPVTQRDLLLALGAEARTAALCARATPAQAGKLRSGLARLTDAADMGEAFKALAILPPGSPPPPGFGDPA</sequence>
<dbReference type="Proteomes" id="UP001055804">
    <property type="component" value="Unassembled WGS sequence"/>
</dbReference>
<dbReference type="EMBL" id="JAMZFT010000003">
    <property type="protein sequence ID" value="MCP1337479.1"/>
    <property type="molecule type" value="Genomic_DNA"/>
</dbReference>
<evidence type="ECO:0000313" key="4">
    <source>
        <dbReference type="Proteomes" id="UP001055804"/>
    </source>
</evidence>
<gene>
    <name evidence="3" type="ORF">NJQ99_13735</name>
</gene>
<dbReference type="InterPro" id="IPR029063">
    <property type="entry name" value="SAM-dependent_MTases_sf"/>
</dbReference>